<evidence type="ECO:0000313" key="1">
    <source>
        <dbReference type="EMBL" id="KAH8013789.1"/>
    </source>
</evidence>
<reference evidence="1" key="1">
    <citation type="submission" date="2021-08" db="EMBL/GenBank/DDBJ databases">
        <title>The first chromosome-level gecko genome reveals the dynamic sex chromosomes of Neotropical dwarf geckos (Sphaerodactylidae: Sphaerodactylus).</title>
        <authorList>
            <person name="Pinto B.J."/>
            <person name="Keating S.E."/>
            <person name="Gamble T."/>
        </authorList>
    </citation>
    <scope>NUCLEOTIDE SEQUENCE</scope>
    <source>
        <strain evidence="1">TG3544</strain>
    </source>
</reference>
<organism evidence="1 2">
    <name type="scientific">Sphaerodactylus townsendi</name>
    <dbReference type="NCBI Taxonomy" id="933632"/>
    <lineage>
        <taxon>Eukaryota</taxon>
        <taxon>Metazoa</taxon>
        <taxon>Chordata</taxon>
        <taxon>Craniata</taxon>
        <taxon>Vertebrata</taxon>
        <taxon>Euteleostomi</taxon>
        <taxon>Lepidosauria</taxon>
        <taxon>Squamata</taxon>
        <taxon>Bifurcata</taxon>
        <taxon>Gekkota</taxon>
        <taxon>Sphaerodactylidae</taxon>
        <taxon>Sphaerodactylus</taxon>
    </lineage>
</organism>
<protein>
    <submittedName>
        <fullName evidence="1">Uncharacterized protein</fullName>
    </submittedName>
</protein>
<keyword evidence="2" id="KW-1185">Reference proteome</keyword>
<dbReference type="Proteomes" id="UP000827872">
    <property type="component" value="Linkage Group LG02"/>
</dbReference>
<name>A0ACB8G3M3_9SAUR</name>
<dbReference type="EMBL" id="CM037615">
    <property type="protein sequence ID" value="KAH8013789.1"/>
    <property type="molecule type" value="Genomic_DNA"/>
</dbReference>
<proteinExistence type="predicted"/>
<comment type="caution">
    <text evidence="1">The sequence shown here is derived from an EMBL/GenBank/DDBJ whole genome shotgun (WGS) entry which is preliminary data.</text>
</comment>
<evidence type="ECO:0000313" key="2">
    <source>
        <dbReference type="Proteomes" id="UP000827872"/>
    </source>
</evidence>
<sequence>MRRNERKGHGGVPSKAALEEQPNGGALPVTVGAPGGRGDLPVASPAAHGARRSTESEVYDDGTNTFFWIIAGYAWIWHVKTQWQDFTGLFDLNFLHVLQKVVHYMCFALVGVARPELADEILGLVWLNPSRLPPGFPGSVLPLAAELSVMQGQTDESHSAWLGQEEGGDELAEMHVTLEQPKRSYEASQASEAQVQVSAVLGSDSGSEASEEDEQESLYASASWLGVVRGRGPRHGEDTLEATPGRSDGWTELLKRFILNQQAMLNLLASQRQVKVEEAWHKKTFPKYEVGADVGIFLNLFEATCQTYRVPYSEYVTVLWSQVSGELARLLSELTQRTERDYNTFRDITLKRFGKTEHQLRQQFRQAFPRPGIAST</sequence>
<accession>A0ACB8G3M3</accession>
<gene>
    <name evidence="1" type="ORF">K3G42_022099</name>
</gene>